<dbReference type="InterPro" id="IPR005599">
    <property type="entry name" value="GPI_mannosylTrfase"/>
</dbReference>
<evidence type="ECO:0000256" key="12">
    <source>
        <dbReference type="SAM" id="SignalP"/>
    </source>
</evidence>
<comment type="caution">
    <text evidence="13">The sequence shown here is derived from an EMBL/GenBank/DDBJ whole genome shotgun (WGS) entry which is preliminary data.</text>
</comment>
<evidence type="ECO:0000256" key="1">
    <source>
        <dbReference type="ARBA" id="ARBA00004477"/>
    </source>
</evidence>
<dbReference type="OrthoDB" id="10066429at2759"/>
<keyword evidence="7 11" id="KW-0256">Endoplasmic reticulum</keyword>
<comment type="pathway">
    <text evidence="2">Glycolipid biosynthesis; glycosylphosphatidylinositol-anchor biosynthesis.</text>
</comment>
<feature type="signal peptide" evidence="12">
    <location>
        <begin position="1"/>
        <end position="21"/>
    </location>
</feature>
<gene>
    <name evidence="13" type="ORF">METBIDRAFT_36026</name>
</gene>
<accession>A0A1A0HK47</accession>
<dbReference type="AlphaFoldDB" id="A0A1A0HK47"/>
<keyword evidence="5" id="KW-0808">Transferase</keyword>
<dbReference type="GO" id="GO:0006506">
    <property type="term" value="P:GPI anchor biosynthetic process"/>
    <property type="evidence" value="ECO:0007669"/>
    <property type="project" value="UniProtKB-KW"/>
</dbReference>
<keyword evidence="4 11" id="KW-0328">Glycosyltransferase</keyword>
<evidence type="ECO:0000256" key="9">
    <source>
        <dbReference type="ARBA" id="ARBA00023136"/>
    </source>
</evidence>
<dbReference type="PANTHER" id="PTHR22760">
    <property type="entry name" value="GLYCOSYLTRANSFERASE"/>
    <property type="match status" value="1"/>
</dbReference>
<feature type="transmembrane region" description="Helical" evidence="11">
    <location>
        <begin position="88"/>
        <end position="108"/>
    </location>
</feature>
<dbReference type="GO" id="GO:0006276">
    <property type="term" value="P:plasmid maintenance"/>
    <property type="evidence" value="ECO:0007669"/>
    <property type="project" value="EnsemblFungi"/>
</dbReference>
<evidence type="ECO:0000256" key="7">
    <source>
        <dbReference type="ARBA" id="ARBA00022824"/>
    </source>
</evidence>
<dbReference type="RefSeq" id="XP_018714857.1">
    <property type="nucleotide sequence ID" value="XM_018856683.1"/>
</dbReference>
<dbReference type="Pfam" id="PF03901">
    <property type="entry name" value="Glyco_transf_22"/>
    <property type="match status" value="1"/>
</dbReference>
<feature type="transmembrane region" description="Helical" evidence="11">
    <location>
        <begin position="173"/>
        <end position="206"/>
    </location>
</feature>
<sequence length="528" mass="60400">MSFLSWRSVYFVSIGLRFVLALSNSYIHPDEHFQSFEVLAGRMFSLSTREPWEFGSLAPARSAVPLLVVYYLPLTIAQWLGLLPLQTWYLVRLVFMAISWMVTDWCLYKMLPTKQERIKAIYFVLTSFVSLVYQLHTFSNSIETVLVVLTVYFINELRFIRTLPEDQYKTSDIINASVAIGVLFAFGIFNRVTFPAFFVIPGFFLLQSSLKWMYLPIVTTCAFMTTAICCVLVDSCWFGETSISAILEHPWLWSQYVVTPYNNLVYNASFENLAQHGIHPFYTHILVNVPQILGPGLVLLLPRFRNSYWKTTPFLSAMSGLIFLSLVPHQELRFLIPIVPLLCACFDVAALESACQKHPLFLSCVMNAWLIFNILMGTMMGVLHQGGVVPALDFLHENPQYSSPGNALIWWRTYSPPTWMLDQKMGNLQIVSVDENTLFLSCDLDSRIGKASIDAMGMEAGKLQELIKSVSARYPRVYLITPIASFSHKFNTSQFEEIWRYNSHVDLDHFDLSRLQSFQPGLAIYNLL</sequence>
<dbReference type="STRING" id="869754.A0A1A0HK47"/>
<dbReference type="GO" id="GO:0000026">
    <property type="term" value="F:alpha-1,2-mannosyltransferase activity"/>
    <property type="evidence" value="ECO:0007669"/>
    <property type="project" value="EnsemblFungi"/>
</dbReference>
<evidence type="ECO:0000256" key="5">
    <source>
        <dbReference type="ARBA" id="ARBA00022679"/>
    </source>
</evidence>
<feature type="transmembrane region" description="Helical" evidence="11">
    <location>
        <begin position="142"/>
        <end position="161"/>
    </location>
</feature>
<keyword evidence="14" id="KW-1185">Reference proteome</keyword>
<organism evidence="13 14">
    <name type="scientific">Metschnikowia bicuspidata var. bicuspidata NRRL YB-4993</name>
    <dbReference type="NCBI Taxonomy" id="869754"/>
    <lineage>
        <taxon>Eukaryota</taxon>
        <taxon>Fungi</taxon>
        <taxon>Dikarya</taxon>
        <taxon>Ascomycota</taxon>
        <taxon>Saccharomycotina</taxon>
        <taxon>Pichiomycetes</taxon>
        <taxon>Metschnikowiaceae</taxon>
        <taxon>Metschnikowia</taxon>
    </lineage>
</organism>
<protein>
    <recommendedName>
        <fullName evidence="11">Mannosyltransferase</fullName>
        <ecNumber evidence="11">2.4.1.-</ecNumber>
    </recommendedName>
</protein>
<evidence type="ECO:0000256" key="3">
    <source>
        <dbReference type="ARBA" id="ARBA00022502"/>
    </source>
</evidence>
<evidence type="ECO:0000256" key="8">
    <source>
        <dbReference type="ARBA" id="ARBA00022989"/>
    </source>
</evidence>
<keyword evidence="3" id="KW-0337">GPI-anchor biosynthesis</keyword>
<feature type="transmembrane region" description="Helical" evidence="11">
    <location>
        <begin position="360"/>
        <end position="383"/>
    </location>
</feature>
<proteinExistence type="inferred from homology"/>
<feature type="transmembrane region" description="Helical" evidence="11">
    <location>
        <begin position="212"/>
        <end position="233"/>
    </location>
</feature>
<comment type="similarity">
    <text evidence="10">Belongs to the glycosyltransferase 22 family. PIGZ subfamily.</text>
</comment>
<evidence type="ECO:0000256" key="11">
    <source>
        <dbReference type="RuleBase" id="RU363075"/>
    </source>
</evidence>
<evidence type="ECO:0000256" key="6">
    <source>
        <dbReference type="ARBA" id="ARBA00022692"/>
    </source>
</evidence>
<reference evidence="13 14" key="1">
    <citation type="submission" date="2016-05" db="EMBL/GenBank/DDBJ databases">
        <title>Comparative genomics of biotechnologically important yeasts.</title>
        <authorList>
            <consortium name="DOE Joint Genome Institute"/>
            <person name="Riley R."/>
            <person name="Haridas S."/>
            <person name="Wolfe K.H."/>
            <person name="Lopes M.R."/>
            <person name="Hittinger C.T."/>
            <person name="Goker M."/>
            <person name="Salamov A."/>
            <person name="Wisecaver J."/>
            <person name="Long T.M."/>
            <person name="Aerts A.L."/>
            <person name="Barry K."/>
            <person name="Choi C."/>
            <person name="Clum A."/>
            <person name="Coughlan A.Y."/>
            <person name="Deshpande S."/>
            <person name="Douglass A.P."/>
            <person name="Hanson S.J."/>
            <person name="Klenk H.-P."/>
            <person name="LaButti K."/>
            <person name="Lapidus A."/>
            <person name="Lindquist E."/>
            <person name="Lipzen A."/>
            <person name="Meier-kolthoff J.P."/>
            <person name="Ohm R.A."/>
            <person name="Otillar R.P."/>
            <person name="Pangilinan J."/>
            <person name="Peng Y."/>
            <person name="Rokas A."/>
            <person name="Rosa C.A."/>
            <person name="Scheuner C."/>
            <person name="Sibirny A.A."/>
            <person name="Slot J.C."/>
            <person name="Stielow J.B."/>
            <person name="Sun H."/>
            <person name="Kurtzman C.P."/>
            <person name="Blackwell M."/>
            <person name="Grigoriev I.V."/>
            <person name="Jeffries T.W."/>
        </authorList>
    </citation>
    <scope>NUCLEOTIDE SEQUENCE [LARGE SCALE GENOMIC DNA]</scope>
    <source>
        <strain evidence="13 14">NRRL YB-4993</strain>
    </source>
</reference>
<evidence type="ECO:0000256" key="2">
    <source>
        <dbReference type="ARBA" id="ARBA00004687"/>
    </source>
</evidence>
<evidence type="ECO:0000256" key="4">
    <source>
        <dbReference type="ARBA" id="ARBA00022676"/>
    </source>
</evidence>
<feature type="chain" id="PRO_5008291838" description="Mannosyltransferase" evidence="12">
    <location>
        <begin position="22"/>
        <end position="528"/>
    </location>
</feature>
<dbReference type="GO" id="GO:0005789">
    <property type="term" value="C:endoplasmic reticulum membrane"/>
    <property type="evidence" value="ECO:0007669"/>
    <property type="project" value="UniProtKB-SubCell"/>
</dbReference>
<dbReference type="EMBL" id="LXTC01000001">
    <property type="protein sequence ID" value="OBA24376.1"/>
    <property type="molecule type" value="Genomic_DNA"/>
</dbReference>
<evidence type="ECO:0000313" key="13">
    <source>
        <dbReference type="EMBL" id="OBA24376.1"/>
    </source>
</evidence>
<keyword evidence="6 11" id="KW-0812">Transmembrane</keyword>
<feature type="transmembrane region" description="Helical" evidence="11">
    <location>
        <begin position="120"/>
        <end position="136"/>
    </location>
</feature>
<dbReference type="EC" id="2.4.1.-" evidence="11"/>
<dbReference type="Proteomes" id="UP000092555">
    <property type="component" value="Unassembled WGS sequence"/>
</dbReference>
<feature type="transmembrane region" description="Helical" evidence="11">
    <location>
        <begin position="63"/>
        <end position="82"/>
    </location>
</feature>
<keyword evidence="9 11" id="KW-0472">Membrane</keyword>
<keyword evidence="12" id="KW-0732">Signal</keyword>
<comment type="subcellular location">
    <subcellularLocation>
        <location evidence="1 11">Endoplasmic reticulum membrane</location>
        <topology evidence="1 11">Multi-pass membrane protein</topology>
    </subcellularLocation>
</comment>
<dbReference type="GeneID" id="30029659"/>
<evidence type="ECO:0000256" key="10">
    <source>
        <dbReference type="ARBA" id="ARBA00038466"/>
    </source>
</evidence>
<evidence type="ECO:0000313" key="14">
    <source>
        <dbReference type="Proteomes" id="UP000092555"/>
    </source>
</evidence>
<keyword evidence="8 11" id="KW-1133">Transmembrane helix</keyword>
<dbReference type="PANTHER" id="PTHR22760:SF3">
    <property type="entry name" value="GPI MANNOSYLTRANSFERASE 4"/>
    <property type="match status" value="1"/>
</dbReference>
<name>A0A1A0HK47_9ASCO</name>